<keyword evidence="3" id="KW-1003">Cell membrane</keyword>
<dbReference type="Proteomes" id="UP000325182">
    <property type="component" value="Unassembled WGS sequence"/>
</dbReference>
<evidence type="ECO:0000313" key="10">
    <source>
        <dbReference type="Proteomes" id="UP000325182"/>
    </source>
</evidence>
<dbReference type="InterPro" id="IPR000620">
    <property type="entry name" value="EamA_dom"/>
</dbReference>
<protein>
    <submittedName>
        <fullName evidence="9">DMT family transporter</fullName>
    </submittedName>
</protein>
<dbReference type="Pfam" id="PF00892">
    <property type="entry name" value="EamA"/>
    <property type="match status" value="2"/>
</dbReference>
<evidence type="ECO:0000256" key="1">
    <source>
        <dbReference type="ARBA" id="ARBA00004651"/>
    </source>
</evidence>
<dbReference type="RefSeq" id="WP_148952919.1">
    <property type="nucleotide sequence ID" value="NZ_VTEG01000001.1"/>
</dbReference>
<feature type="transmembrane region" description="Helical" evidence="7">
    <location>
        <begin position="272"/>
        <end position="294"/>
    </location>
</feature>
<evidence type="ECO:0000256" key="6">
    <source>
        <dbReference type="ARBA" id="ARBA00023136"/>
    </source>
</evidence>
<reference evidence="9 10" key="1">
    <citation type="submission" date="2019-08" db="EMBL/GenBank/DDBJ databases">
        <title>Bacillus genomes from the desert of Cuatro Cienegas, Coahuila.</title>
        <authorList>
            <person name="Olmedo-Alvarez G."/>
        </authorList>
    </citation>
    <scope>NUCLEOTIDE SEQUENCE [LARGE SCALE GENOMIC DNA]</scope>
    <source>
        <strain evidence="9 10">CH128b_4D</strain>
    </source>
</reference>
<dbReference type="PANTHER" id="PTHR42920:SF5">
    <property type="entry name" value="EAMA DOMAIN-CONTAINING PROTEIN"/>
    <property type="match status" value="1"/>
</dbReference>
<dbReference type="PANTHER" id="PTHR42920">
    <property type="entry name" value="OS03G0707200 PROTEIN-RELATED"/>
    <property type="match status" value="1"/>
</dbReference>
<feature type="transmembrane region" description="Helical" evidence="7">
    <location>
        <begin position="122"/>
        <end position="140"/>
    </location>
</feature>
<dbReference type="AlphaFoldDB" id="A0A5D4MJ62"/>
<feature type="transmembrane region" description="Helical" evidence="7">
    <location>
        <begin position="180"/>
        <end position="199"/>
    </location>
</feature>
<feature type="transmembrane region" description="Helical" evidence="7">
    <location>
        <begin position="98"/>
        <end position="117"/>
    </location>
</feature>
<sequence length="305" mass="33054">MNRQKLGADLSLLAVAFVWGTTFVIIQNAISTLPPFTFNTVRFSLAGISLLALLLIKEKGRIQLNPRSLLPGLLLGFFLFLGYAFQTFGLLFTTPAKAGFITGLSVILVPFLGILLLKQRPLSASITGAISACFGLYLLASGHAQSVNFGDLLVMVCALGFAFHIIFTDKYAKTISALQLTVIQIMTVAVLSFLSMLFFEDWQSSLSLDTLLQMNVLSALIVTALLATSAAYFIQTSAQKYTTPARVAVILTMEPVFAALSSYLWIGEELTGLALVGCLFIFMGMLVTELPGLIRFATKKSHKEA</sequence>
<comment type="similarity">
    <text evidence="2">Belongs to the EamA transporter family.</text>
</comment>
<evidence type="ECO:0000256" key="3">
    <source>
        <dbReference type="ARBA" id="ARBA00022475"/>
    </source>
</evidence>
<evidence type="ECO:0000259" key="8">
    <source>
        <dbReference type="Pfam" id="PF00892"/>
    </source>
</evidence>
<dbReference type="GO" id="GO:0005886">
    <property type="term" value="C:plasma membrane"/>
    <property type="evidence" value="ECO:0007669"/>
    <property type="project" value="UniProtKB-SubCell"/>
</dbReference>
<dbReference type="EMBL" id="VTEG01000001">
    <property type="protein sequence ID" value="TYS01662.1"/>
    <property type="molecule type" value="Genomic_DNA"/>
</dbReference>
<gene>
    <name evidence="9" type="ORF">FZC84_03190</name>
</gene>
<feature type="transmembrane region" description="Helical" evidence="7">
    <location>
        <begin position="12"/>
        <end position="30"/>
    </location>
</feature>
<comment type="subcellular location">
    <subcellularLocation>
        <location evidence="1">Cell membrane</location>
        <topology evidence="1">Multi-pass membrane protein</topology>
    </subcellularLocation>
</comment>
<feature type="domain" description="EamA" evidence="8">
    <location>
        <begin position="8"/>
        <end position="139"/>
    </location>
</feature>
<evidence type="ECO:0000313" key="9">
    <source>
        <dbReference type="EMBL" id="TYS01662.1"/>
    </source>
</evidence>
<feature type="transmembrane region" description="Helical" evidence="7">
    <location>
        <begin position="36"/>
        <end position="56"/>
    </location>
</feature>
<name>A0A5D4MJ62_9BACI</name>
<feature type="transmembrane region" description="Helical" evidence="7">
    <location>
        <begin position="152"/>
        <end position="168"/>
    </location>
</feature>
<keyword evidence="5 7" id="KW-1133">Transmembrane helix</keyword>
<dbReference type="SUPFAM" id="SSF103481">
    <property type="entry name" value="Multidrug resistance efflux transporter EmrE"/>
    <property type="match status" value="2"/>
</dbReference>
<feature type="transmembrane region" description="Helical" evidence="7">
    <location>
        <begin position="211"/>
        <end position="234"/>
    </location>
</feature>
<organism evidence="9 10">
    <name type="scientific">Rossellomorea vietnamensis</name>
    <dbReference type="NCBI Taxonomy" id="218284"/>
    <lineage>
        <taxon>Bacteria</taxon>
        <taxon>Bacillati</taxon>
        <taxon>Bacillota</taxon>
        <taxon>Bacilli</taxon>
        <taxon>Bacillales</taxon>
        <taxon>Bacillaceae</taxon>
        <taxon>Rossellomorea</taxon>
    </lineage>
</organism>
<evidence type="ECO:0000256" key="7">
    <source>
        <dbReference type="SAM" id="Phobius"/>
    </source>
</evidence>
<evidence type="ECO:0000256" key="5">
    <source>
        <dbReference type="ARBA" id="ARBA00022989"/>
    </source>
</evidence>
<feature type="transmembrane region" description="Helical" evidence="7">
    <location>
        <begin position="68"/>
        <end position="92"/>
    </location>
</feature>
<keyword evidence="6 7" id="KW-0472">Membrane</keyword>
<keyword evidence="4 7" id="KW-0812">Transmembrane</keyword>
<comment type="caution">
    <text evidence="9">The sequence shown here is derived from an EMBL/GenBank/DDBJ whole genome shotgun (WGS) entry which is preliminary data.</text>
</comment>
<accession>A0A5D4MJ62</accession>
<feature type="domain" description="EamA" evidence="8">
    <location>
        <begin position="149"/>
        <end position="288"/>
    </location>
</feature>
<proteinExistence type="inferred from homology"/>
<feature type="transmembrane region" description="Helical" evidence="7">
    <location>
        <begin position="246"/>
        <end position="266"/>
    </location>
</feature>
<dbReference type="InterPro" id="IPR037185">
    <property type="entry name" value="EmrE-like"/>
</dbReference>
<dbReference type="InterPro" id="IPR051258">
    <property type="entry name" value="Diverse_Substrate_Transporter"/>
</dbReference>
<evidence type="ECO:0000256" key="4">
    <source>
        <dbReference type="ARBA" id="ARBA00022692"/>
    </source>
</evidence>
<evidence type="ECO:0000256" key="2">
    <source>
        <dbReference type="ARBA" id="ARBA00007362"/>
    </source>
</evidence>